<organism evidence="1 2">
    <name type="scientific">Streptomyces phyllanthi</name>
    <dbReference type="NCBI Taxonomy" id="1803180"/>
    <lineage>
        <taxon>Bacteria</taxon>
        <taxon>Bacillati</taxon>
        <taxon>Actinomycetota</taxon>
        <taxon>Actinomycetes</taxon>
        <taxon>Kitasatosporales</taxon>
        <taxon>Streptomycetaceae</taxon>
        <taxon>Streptomyces</taxon>
    </lineage>
</organism>
<evidence type="ECO:0000313" key="2">
    <source>
        <dbReference type="Proteomes" id="UP000326979"/>
    </source>
</evidence>
<dbReference type="Proteomes" id="UP000326979">
    <property type="component" value="Unassembled WGS sequence"/>
</dbReference>
<reference evidence="1 2" key="1">
    <citation type="submission" date="2019-07" db="EMBL/GenBank/DDBJ databases">
        <title>New species of Amycolatopsis and Streptomyces.</title>
        <authorList>
            <person name="Duangmal K."/>
            <person name="Teo W.F.A."/>
            <person name="Lipun K."/>
        </authorList>
    </citation>
    <scope>NUCLEOTIDE SEQUENCE [LARGE SCALE GENOMIC DNA]</scope>
    <source>
        <strain evidence="1 2">TISTR 2346</strain>
    </source>
</reference>
<evidence type="ECO:0000313" key="1">
    <source>
        <dbReference type="EMBL" id="MPY41410.1"/>
    </source>
</evidence>
<evidence type="ECO:0008006" key="3">
    <source>
        <dbReference type="Google" id="ProtNLM"/>
    </source>
</evidence>
<dbReference type="RefSeq" id="WP_152784822.1">
    <property type="nucleotide sequence ID" value="NZ_BAABEQ010000052.1"/>
</dbReference>
<protein>
    <recommendedName>
        <fullName evidence="3">Type A2 lantipeptide</fullName>
    </recommendedName>
</protein>
<keyword evidence="2" id="KW-1185">Reference proteome</keyword>
<dbReference type="EMBL" id="VJZE01000095">
    <property type="protein sequence ID" value="MPY41410.1"/>
    <property type="molecule type" value="Genomic_DNA"/>
</dbReference>
<accession>A0A5N8W1L0</accession>
<dbReference type="AlphaFoldDB" id="A0A5N8W1L0"/>
<name>A0A5N8W1L0_9ACTN</name>
<gene>
    <name evidence="1" type="ORF">FNH04_16275</name>
</gene>
<proteinExistence type="predicted"/>
<comment type="caution">
    <text evidence="1">The sequence shown here is derived from an EMBL/GenBank/DDBJ whole genome shotgun (WGS) entry which is preliminary data.</text>
</comment>
<sequence length="65" mass="6277">MNLTPQVETAEISAADLDSVSGGLAAGGSGGLHIETPLADVCADVLAVASPEGLAAGAGLHITRH</sequence>